<evidence type="ECO:0000256" key="2">
    <source>
        <dbReference type="ARBA" id="ARBA00022679"/>
    </source>
</evidence>
<dbReference type="Proteomes" id="UP000277580">
    <property type="component" value="Unassembled WGS sequence"/>
</dbReference>
<evidence type="ECO:0000313" key="11">
    <source>
        <dbReference type="Proteomes" id="UP000277580"/>
    </source>
</evidence>
<evidence type="ECO:0000256" key="6">
    <source>
        <dbReference type="ARBA" id="ARBA00023204"/>
    </source>
</evidence>
<dbReference type="STRING" id="1392247.A0A3N4KMD8"/>
<protein>
    <submittedName>
        <fullName evidence="10">DUF1671-domain-containing protein</fullName>
    </submittedName>
</protein>
<dbReference type="GO" id="GO:0006281">
    <property type="term" value="P:DNA repair"/>
    <property type="evidence" value="ECO:0007669"/>
    <property type="project" value="UniProtKB-KW"/>
</dbReference>
<evidence type="ECO:0000256" key="5">
    <source>
        <dbReference type="ARBA" id="ARBA00022801"/>
    </source>
</evidence>
<keyword evidence="2" id="KW-0808">Transferase</keyword>
<sequence length="624" mass="71146">MAHRQQQRKKRLECPLCQFHDNDEYVLLLHIEALHTEDSPFVVKEECKNAISGSIGGRGNFNSLDYEFRKVESEETTYVLCPESGCGESVLLMELQTHLDFHDAEQISMEDVRHEEGYRSSSGSSSGNSPASSASSHKEMGIARDSVYMERESGSGGCKSAKETNGGSSRSSSGTRKREKKESRSLFLGRDGIISRESVVPRDAYSRREYDNKDRGKQFRESDRRRERDERREYDKNDTRKDRESDRGREKERDRGFGHRPVYKDSEPLSSLVVSTRHQSPKKVSFPPGQRKDTVYTSNSSSSSRRHEKSTPRSNTVNPYNDSRVKRLGKSDLGPYAHEHQMPDWLRKELERGGKVSTHTRIDSATNTIVKTVSVSNETSDLLPVIALLCERDPNVARAWLCHPWVKHVGKQIMGEGGFCGYRNIQMMISYIQAAFPRGSHPFEGGIPSILRIQDWIEEGWDKGINPSARLETGGIRGTRKYIGTSEAQTMLLSLGISCRPFPFNRSEGLQTQHHLLDFVESYFESGTAQGQVIHRVSRTQKPPIYFQHSGHSMTIVGIEKTLDGMRNLLVFDPFFTPSIPMKKLIGMRPLKGRLDSEMLLRAYRRRMNYLQKYKEFELICLDV</sequence>
<feature type="compositionally biased region" description="Polar residues" evidence="8">
    <location>
        <begin position="268"/>
        <end position="278"/>
    </location>
</feature>
<gene>
    <name evidence="10" type="ORF">P167DRAFT_536404</name>
</gene>
<dbReference type="InParanoid" id="A0A3N4KMD8"/>
<keyword evidence="6" id="KW-0234">DNA repair</keyword>
<evidence type="ECO:0000313" key="10">
    <source>
        <dbReference type="EMBL" id="RPB11743.1"/>
    </source>
</evidence>
<name>A0A3N4KMD8_9PEZI</name>
<evidence type="ECO:0000256" key="8">
    <source>
        <dbReference type="SAM" id="MobiDB-lite"/>
    </source>
</evidence>
<reference evidence="10 11" key="1">
    <citation type="journal article" date="2018" name="Nat. Ecol. Evol.">
        <title>Pezizomycetes genomes reveal the molecular basis of ectomycorrhizal truffle lifestyle.</title>
        <authorList>
            <person name="Murat C."/>
            <person name="Payen T."/>
            <person name="Noel B."/>
            <person name="Kuo A."/>
            <person name="Morin E."/>
            <person name="Chen J."/>
            <person name="Kohler A."/>
            <person name="Krizsan K."/>
            <person name="Balestrini R."/>
            <person name="Da Silva C."/>
            <person name="Montanini B."/>
            <person name="Hainaut M."/>
            <person name="Levati E."/>
            <person name="Barry K.W."/>
            <person name="Belfiori B."/>
            <person name="Cichocki N."/>
            <person name="Clum A."/>
            <person name="Dockter R.B."/>
            <person name="Fauchery L."/>
            <person name="Guy J."/>
            <person name="Iotti M."/>
            <person name="Le Tacon F."/>
            <person name="Lindquist E.A."/>
            <person name="Lipzen A."/>
            <person name="Malagnac F."/>
            <person name="Mello A."/>
            <person name="Molinier V."/>
            <person name="Miyauchi S."/>
            <person name="Poulain J."/>
            <person name="Riccioni C."/>
            <person name="Rubini A."/>
            <person name="Sitrit Y."/>
            <person name="Splivallo R."/>
            <person name="Traeger S."/>
            <person name="Wang M."/>
            <person name="Zifcakova L."/>
            <person name="Wipf D."/>
            <person name="Zambonelli A."/>
            <person name="Paolocci F."/>
            <person name="Nowrousian M."/>
            <person name="Ottonello S."/>
            <person name="Baldrian P."/>
            <person name="Spatafora J.W."/>
            <person name="Henrissat B."/>
            <person name="Nagy L.G."/>
            <person name="Aury J.M."/>
            <person name="Wincker P."/>
            <person name="Grigoriev I.V."/>
            <person name="Bonfante P."/>
            <person name="Martin F.M."/>
        </authorList>
    </citation>
    <scope>NUCLEOTIDE SEQUENCE [LARGE SCALE GENOMIC DNA]</scope>
    <source>
        <strain evidence="10 11">CCBAS932</strain>
    </source>
</reference>
<evidence type="ECO:0000259" key="9">
    <source>
        <dbReference type="PROSITE" id="PS51907"/>
    </source>
</evidence>
<dbReference type="OrthoDB" id="288987at2759"/>
<organism evidence="10 11">
    <name type="scientific">Morchella conica CCBAS932</name>
    <dbReference type="NCBI Taxonomy" id="1392247"/>
    <lineage>
        <taxon>Eukaryota</taxon>
        <taxon>Fungi</taxon>
        <taxon>Dikarya</taxon>
        <taxon>Ascomycota</taxon>
        <taxon>Pezizomycotina</taxon>
        <taxon>Pezizomycetes</taxon>
        <taxon>Pezizales</taxon>
        <taxon>Morchellaceae</taxon>
        <taxon>Morchella</taxon>
    </lineage>
</organism>
<dbReference type="GO" id="GO:0019783">
    <property type="term" value="F:ubiquitin-like protein peptidase activity"/>
    <property type="evidence" value="ECO:0007669"/>
    <property type="project" value="UniProtKB-ARBA"/>
</dbReference>
<dbReference type="InterPro" id="IPR041298">
    <property type="entry name" value="UBZ3"/>
</dbReference>
<feature type="domain" description="UBZ3-type" evidence="9">
    <location>
        <begin position="74"/>
        <end position="110"/>
    </location>
</feature>
<proteinExistence type="predicted"/>
<feature type="compositionally biased region" description="Basic and acidic residues" evidence="8">
    <location>
        <begin position="136"/>
        <end position="153"/>
    </location>
</feature>
<evidence type="ECO:0000256" key="3">
    <source>
        <dbReference type="ARBA" id="ARBA00022723"/>
    </source>
</evidence>
<keyword evidence="4" id="KW-0227">DNA damage</keyword>
<feature type="region of interest" description="Disordered" evidence="8">
    <location>
        <begin position="205"/>
        <end position="336"/>
    </location>
</feature>
<feature type="compositionally biased region" description="Polar residues" evidence="8">
    <location>
        <begin position="312"/>
        <end position="321"/>
    </location>
</feature>
<dbReference type="GO" id="GO:0016740">
    <property type="term" value="F:transferase activity"/>
    <property type="evidence" value="ECO:0007669"/>
    <property type="project" value="UniProtKB-KW"/>
</dbReference>
<dbReference type="PANTHER" id="PTHR48153:SF4">
    <property type="entry name" value="UBIQUITIN CARBOXYL-TERMINAL HYDROLASE MUG105"/>
    <property type="match status" value="1"/>
</dbReference>
<dbReference type="PANTHER" id="PTHR48153">
    <property type="entry name" value="UFM1-SPECIFIC PROTEASE 2"/>
    <property type="match status" value="1"/>
</dbReference>
<dbReference type="GO" id="GO:0046872">
    <property type="term" value="F:metal ion binding"/>
    <property type="evidence" value="ECO:0007669"/>
    <property type="project" value="UniProtKB-KW"/>
</dbReference>
<accession>A0A3N4KMD8</accession>
<keyword evidence="11" id="KW-1185">Reference proteome</keyword>
<dbReference type="Gene3D" id="3.90.70.130">
    <property type="match status" value="1"/>
</dbReference>
<feature type="compositionally biased region" description="Low complexity" evidence="8">
    <location>
        <begin position="120"/>
        <end position="135"/>
    </location>
</feature>
<comment type="subcellular location">
    <subcellularLocation>
        <location evidence="1">Nucleus</location>
    </subcellularLocation>
</comment>
<keyword evidence="7" id="KW-0539">Nucleus</keyword>
<dbReference type="AlphaFoldDB" id="A0A3N4KMD8"/>
<evidence type="ECO:0000256" key="4">
    <source>
        <dbReference type="ARBA" id="ARBA00022763"/>
    </source>
</evidence>
<feature type="region of interest" description="Disordered" evidence="8">
    <location>
        <begin position="112"/>
        <end position="188"/>
    </location>
</feature>
<dbReference type="EMBL" id="ML119133">
    <property type="protein sequence ID" value="RPB11743.1"/>
    <property type="molecule type" value="Genomic_DNA"/>
</dbReference>
<dbReference type="Pfam" id="PF07910">
    <property type="entry name" value="Peptidase_C78"/>
    <property type="match status" value="1"/>
</dbReference>
<feature type="compositionally biased region" description="Low complexity" evidence="8">
    <location>
        <begin position="163"/>
        <end position="174"/>
    </location>
</feature>
<keyword evidence="3" id="KW-0479">Metal-binding</keyword>
<dbReference type="GO" id="GO:0005634">
    <property type="term" value="C:nucleus"/>
    <property type="evidence" value="ECO:0007669"/>
    <property type="project" value="UniProtKB-SubCell"/>
</dbReference>
<dbReference type="PROSITE" id="PS51907">
    <property type="entry name" value="ZF_UBZ3"/>
    <property type="match status" value="1"/>
</dbReference>
<feature type="compositionally biased region" description="Basic and acidic residues" evidence="8">
    <location>
        <begin position="205"/>
        <end position="267"/>
    </location>
</feature>
<evidence type="ECO:0000256" key="7">
    <source>
        <dbReference type="ARBA" id="ARBA00023242"/>
    </source>
</evidence>
<evidence type="ECO:0000256" key="1">
    <source>
        <dbReference type="ARBA" id="ARBA00004123"/>
    </source>
</evidence>
<keyword evidence="5" id="KW-0378">Hydrolase</keyword>
<dbReference type="InterPro" id="IPR012462">
    <property type="entry name" value="UFSP1/2_DUB_cat"/>
</dbReference>